<keyword evidence="1" id="KW-0472">Membrane</keyword>
<organism evidence="3 4">
    <name type="scientific">Thalassolituus marinus</name>
    <dbReference type="NCBI Taxonomy" id="671053"/>
    <lineage>
        <taxon>Bacteria</taxon>
        <taxon>Pseudomonadati</taxon>
        <taxon>Pseudomonadota</taxon>
        <taxon>Gammaproteobacteria</taxon>
        <taxon>Oceanospirillales</taxon>
        <taxon>Oceanospirillaceae</taxon>
        <taxon>Thalassolituus</taxon>
    </lineage>
</organism>
<dbReference type="EMBL" id="JAEDAH010000020">
    <property type="protein sequence ID" value="MCA6062876.1"/>
    <property type="molecule type" value="Genomic_DNA"/>
</dbReference>
<dbReference type="CDD" id="cd00118">
    <property type="entry name" value="LysM"/>
    <property type="match status" value="1"/>
</dbReference>
<sequence length="350" mass="37705">MLQLTQDQDIILHKVQPGDTLSKILFHYHGHQDQSRLQGLIAESMTANAFIKNPDLIYPGQLIQVPVPATYKTPPMAGFNVPTLKLNESSCLGPVCKNWNEATIEQRTLMPGLIELSLMSSAALAEASDKWLNSNATLMGRIPTEYEKYKAGKISKGQYDYARKKVIDQLEQNLKSATGLYTDGKSSREVLRISRTKGKAPTADINTAATKLGQYGKAATKAGYVLSAVSLGVTCHDIAYEVNPVKRSTLLVEGVASVGAGAFLGLGAGYSLLLLATPVGWTAALAIGVSIAVASYAFGKKMGQTYERTADGDLSDSLGVSELCSTIFIDRNKTPIEKRLLSNTQEYIAP</sequence>
<name>A0ABS7ZMD6_9GAMM</name>
<evidence type="ECO:0000256" key="1">
    <source>
        <dbReference type="SAM" id="Phobius"/>
    </source>
</evidence>
<reference evidence="3 4" key="1">
    <citation type="submission" date="2020-12" db="EMBL/GenBank/DDBJ databases">
        <title>Novel Thalassolituus-related marine hydrocarbonoclastic bacteria mediated algae-derived hydrocarbons mineralization in twilight zone of the northern South China Sea.</title>
        <authorList>
            <person name="Dong C."/>
        </authorList>
    </citation>
    <scope>NUCLEOTIDE SEQUENCE [LARGE SCALE GENOMIC DNA]</scope>
    <source>
        <strain evidence="3 4">IMCC1826</strain>
    </source>
</reference>
<protein>
    <submittedName>
        <fullName evidence="3">LysM peptidoglycan-binding domain-containing protein</fullName>
    </submittedName>
</protein>
<keyword evidence="4" id="KW-1185">Reference proteome</keyword>
<feature type="domain" description="LysM" evidence="2">
    <location>
        <begin position="11"/>
        <end position="65"/>
    </location>
</feature>
<dbReference type="SMART" id="SM00257">
    <property type="entry name" value="LysM"/>
    <property type="match status" value="1"/>
</dbReference>
<evidence type="ECO:0000259" key="2">
    <source>
        <dbReference type="PROSITE" id="PS51782"/>
    </source>
</evidence>
<dbReference type="Pfam" id="PF01476">
    <property type="entry name" value="LysM"/>
    <property type="match status" value="1"/>
</dbReference>
<dbReference type="InterPro" id="IPR018392">
    <property type="entry name" value="LysM"/>
</dbReference>
<accession>A0ABS7ZMD6</accession>
<dbReference type="Gene3D" id="3.10.350.10">
    <property type="entry name" value="LysM domain"/>
    <property type="match status" value="1"/>
</dbReference>
<keyword evidence="1" id="KW-0812">Transmembrane</keyword>
<feature type="transmembrane region" description="Helical" evidence="1">
    <location>
        <begin position="279"/>
        <end position="298"/>
    </location>
</feature>
<dbReference type="Proteomes" id="UP000714380">
    <property type="component" value="Unassembled WGS sequence"/>
</dbReference>
<dbReference type="RefSeq" id="WP_225672319.1">
    <property type="nucleotide sequence ID" value="NZ_JAEDAH010000020.1"/>
</dbReference>
<comment type="caution">
    <text evidence="3">The sequence shown here is derived from an EMBL/GenBank/DDBJ whole genome shotgun (WGS) entry which is preliminary data.</text>
</comment>
<dbReference type="InterPro" id="IPR036779">
    <property type="entry name" value="LysM_dom_sf"/>
</dbReference>
<dbReference type="PROSITE" id="PS51782">
    <property type="entry name" value="LYSM"/>
    <property type="match status" value="1"/>
</dbReference>
<evidence type="ECO:0000313" key="3">
    <source>
        <dbReference type="EMBL" id="MCA6062876.1"/>
    </source>
</evidence>
<gene>
    <name evidence="3" type="ORF">I9W95_04560</name>
</gene>
<evidence type="ECO:0000313" key="4">
    <source>
        <dbReference type="Proteomes" id="UP000714380"/>
    </source>
</evidence>
<feature type="transmembrane region" description="Helical" evidence="1">
    <location>
        <begin position="250"/>
        <end position="273"/>
    </location>
</feature>
<proteinExistence type="predicted"/>
<keyword evidence="1" id="KW-1133">Transmembrane helix</keyword>